<keyword evidence="2" id="KW-1185">Reference proteome</keyword>
<reference evidence="1" key="2">
    <citation type="submission" date="2019-01" db="UniProtKB">
        <authorList>
            <consortium name="EnsemblPlants"/>
        </authorList>
    </citation>
    <scope>IDENTIFICATION</scope>
    <source>
        <strain evidence="1">cv. Heinz 1706</strain>
    </source>
</reference>
<sequence>MFISNMFIIHGPLFMHLLQRHLDDLLDSNAYSIALIKEEVGLVKQDLEWIRNIEQEWYKDLWPRVLDVAYEAKDVIDSIIVRQTQIELNL</sequence>
<dbReference type="EnsemblPlants" id="Solyc06g008410.1.1">
    <property type="protein sequence ID" value="Solyc06g008410.1.1.1"/>
    <property type="gene ID" value="Solyc06g008410.1"/>
</dbReference>
<evidence type="ECO:0008006" key="3">
    <source>
        <dbReference type="Google" id="ProtNLM"/>
    </source>
</evidence>
<evidence type="ECO:0000313" key="2">
    <source>
        <dbReference type="Proteomes" id="UP000004994"/>
    </source>
</evidence>
<organism evidence="1">
    <name type="scientific">Solanum lycopersicum</name>
    <name type="common">Tomato</name>
    <name type="synonym">Lycopersicon esculentum</name>
    <dbReference type="NCBI Taxonomy" id="4081"/>
    <lineage>
        <taxon>Eukaryota</taxon>
        <taxon>Viridiplantae</taxon>
        <taxon>Streptophyta</taxon>
        <taxon>Embryophyta</taxon>
        <taxon>Tracheophyta</taxon>
        <taxon>Spermatophyta</taxon>
        <taxon>Magnoliopsida</taxon>
        <taxon>eudicotyledons</taxon>
        <taxon>Gunneridae</taxon>
        <taxon>Pentapetalae</taxon>
        <taxon>asterids</taxon>
        <taxon>lamiids</taxon>
        <taxon>Solanales</taxon>
        <taxon>Solanaceae</taxon>
        <taxon>Solanoideae</taxon>
        <taxon>Solaneae</taxon>
        <taxon>Solanum</taxon>
        <taxon>Solanum subgen. Lycopersicon</taxon>
    </lineage>
</organism>
<dbReference type="AlphaFoldDB" id="A0A3Q7GMY8"/>
<dbReference type="PaxDb" id="4081-Solyc06g008410.1.1"/>
<protein>
    <recommendedName>
        <fullName evidence="3">Rx N-terminal domain-containing protein</fullName>
    </recommendedName>
</protein>
<dbReference type="Gramene" id="Solyc06g008410.1.1">
    <property type="protein sequence ID" value="Solyc06g008410.1.1.1"/>
    <property type="gene ID" value="Solyc06g008410.1"/>
</dbReference>
<proteinExistence type="predicted"/>
<dbReference type="Gene3D" id="1.20.5.4130">
    <property type="match status" value="1"/>
</dbReference>
<dbReference type="InParanoid" id="A0A3Q7GMY8"/>
<evidence type="ECO:0000313" key="1">
    <source>
        <dbReference type="EnsemblPlants" id="Solyc06g008410.1.1.1"/>
    </source>
</evidence>
<accession>A0A3Q7GMY8</accession>
<reference evidence="1" key="1">
    <citation type="journal article" date="2012" name="Nature">
        <title>The tomato genome sequence provides insights into fleshy fruit evolution.</title>
        <authorList>
            <consortium name="Tomato Genome Consortium"/>
        </authorList>
    </citation>
    <scope>NUCLEOTIDE SEQUENCE [LARGE SCALE GENOMIC DNA]</scope>
    <source>
        <strain evidence="1">cv. Heinz 1706</strain>
    </source>
</reference>
<dbReference type="Proteomes" id="UP000004994">
    <property type="component" value="Chromosome 6"/>
</dbReference>
<name>A0A3Q7GMY8_SOLLC</name>